<evidence type="ECO:0000313" key="2">
    <source>
        <dbReference type="Proteomes" id="UP000694844"/>
    </source>
</evidence>
<keyword evidence="1" id="KW-0472">Membrane</keyword>
<sequence length="154" mass="17555">MGSIMGKAMDENPKKNQEFMLKANQLTLERQIQMQNQMRERQMAMMVALSRDMFQWFGAFYSTYAFVAIAAKLKGKNKAIMGPLLPLTFILGYQYDLAYGSKMERMREEADRVLDTESSLLDMPHGLPTFADIENGRQKAKDASITGKGHDIFL</sequence>
<gene>
    <name evidence="3" type="primary">LOC111120007</name>
</gene>
<name>A0A8B8CKF6_CRAVI</name>
<keyword evidence="2" id="KW-1185">Reference proteome</keyword>
<reference evidence="3" key="1">
    <citation type="submission" date="2025-08" db="UniProtKB">
        <authorList>
            <consortium name="RefSeq"/>
        </authorList>
    </citation>
    <scope>IDENTIFICATION</scope>
    <source>
        <tissue evidence="3">Whole sample</tissue>
    </source>
</reference>
<dbReference type="Proteomes" id="UP000694844">
    <property type="component" value="Chromosome 2"/>
</dbReference>
<protein>
    <submittedName>
        <fullName evidence="3">Plasminogen receptor (KT)-like</fullName>
    </submittedName>
</protein>
<dbReference type="AlphaFoldDB" id="A0A8B8CKF6"/>
<accession>A0A8B8CKF6</accession>
<feature type="transmembrane region" description="Helical" evidence="1">
    <location>
        <begin position="53"/>
        <end position="73"/>
    </location>
</feature>
<dbReference type="KEGG" id="cvn:111120007"/>
<evidence type="ECO:0000313" key="3">
    <source>
        <dbReference type="RefSeq" id="XP_022316322.1"/>
    </source>
</evidence>
<dbReference type="InterPro" id="IPR019319">
    <property type="entry name" value="Plg-R(KT)"/>
</dbReference>
<dbReference type="PANTHER" id="PTHR13411:SF6">
    <property type="entry name" value="PLASMINOGEN RECEPTOR (KT)"/>
    <property type="match status" value="1"/>
</dbReference>
<dbReference type="Pfam" id="PF10166">
    <property type="entry name" value="DUF2368"/>
    <property type="match status" value="1"/>
</dbReference>
<dbReference type="PANTHER" id="PTHR13411">
    <property type="entry name" value="PLASMINOGEN RECEPTOR (KT)"/>
    <property type="match status" value="1"/>
</dbReference>
<dbReference type="GO" id="GO:0005886">
    <property type="term" value="C:plasma membrane"/>
    <property type="evidence" value="ECO:0007669"/>
    <property type="project" value="InterPro"/>
</dbReference>
<keyword evidence="1" id="KW-1133">Transmembrane helix</keyword>
<proteinExistence type="predicted"/>
<evidence type="ECO:0000256" key="1">
    <source>
        <dbReference type="SAM" id="Phobius"/>
    </source>
</evidence>
<dbReference type="GeneID" id="111120007"/>
<organism evidence="2 3">
    <name type="scientific">Crassostrea virginica</name>
    <name type="common">Eastern oyster</name>
    <dbReference type="NCBI Taxonomy" id="6565"/>
    <lineage>
        <taxon>Eukaryota</taxon>
        <taxon>Metazoa</taxon>
        <taxon>Spiralia</taxon>
        <taxon>Lophotrochozoa</taxon>
        <taxon>Mollusca</taxon>
        <taxon>Bivalvia</taxon>
        <taxon>Autobranchia</taxon>
        <taxon>Pteriomorphia</taxon>
        <taxon>Ostreida</taxon>
        <taxon>Ostreoidea</taxon>
        <taxon>Ostreidae</taxon>
        <taxon>Crassostrea</taxon>
    </lineage>
</organism>
<feature type="transmembrane region" description="Helical" evidence="1">
    <location>
        <begin position="79"/>
        <end position="98"/>
    </location>
</feature>
<keyword evidence="1" id="KW-0812">Transmembrane</keyword>
<dbReference type="RefSeq" id="XP_022316322.1">
    <property type="nucleotide sequence ID" value="XM_022460614.1"/>
</dbReference>